<dbReference type="GO" id="GO:0000149">
    <property type="term" value="F:SNARE binding"/>
    <property type="evidence" value="ECO:0000318"/>
    <property type="project" value="GO_Central"/>
</dbReference>
<gene>
    <name evidence="8" type="primary">LOC112294480</name>
    <name evidence="7" type="ORF">PHYPA_022065</name>
</gene>
<dbReference type="EnsemblPlants" id="Pp3c17_14090V3.2">
    <property type="protein sequence ID" value="Pp3c17_14090V3.2"/>
    <property type="gene ID" value="Pp3c17_14090"/>
</dbReference>
<evidence type="ECO:0000313" key="7">
    <source>
        <dbReference type="EMBL" id="PNR36214.1"/>
    </source>
</evidence>
<name>A9SNS7_PHYPA</name>
<dbReference type="STRING" id="3218.A9SNS7"/>
<dbReference type="PANTHER" id="PTHR19957">
    <property type="entry name" value="SYNTAXIN"/>
    <property type="match status" value="1"/>
</dbReference>
<reference evidence="7 9" key="2">
    <citation type="journal article" date="2018" name="Plant J.">
        <title>The Physcomitrella patens chromosome-scale assembly reveals moss genome structure and evolution.</title>
        <authorList>
            <person name="Lang D."/>
            <person name="Ullrich K.K."/>
            <person name="Murat F."/>
            <person name="Fuchs J."/>
            <person name="Jenkins J."/>
            <person name="Haas F.B."/>
            <person name="Piednoel M."/>
            <person name="Gundlach H."/>
            <person name="Van Bel M."/>
            <person name="Meyberg R."/>
            <person name="Vives C."/>
            <person name="Morata J."/>
            <person name="Symeonidi A."/>
            <person name="Hiss M."/>
            <person name="Muchero W."/>
            <person name="Kamisugi Y."/>
            <person name="Saleh O."/>
            <person name="Blanc G."/>
            <person name="Decker E.L."/>
            <person name="van Gessel N."/>
            <person name="Grimwood J."/>
            <person name="Hayes R.D."/>
            <person name="Graham S.W."/>
            <person name="Gunter L.E."/>
            <person name="McDaniel S.F."/>
            <person name="Hoernstein S.N.W."/>
            <person name="Larsson A."/>
            <person name="Li F.W."/>
            <person name="Perroud P.F."/>
            <person name="Phillips J."/>
            <person name="Ranjan P."/>
            <person name="Rokshar D.S."/>
            <person name="Rothfels C.J."/>
            <person name="Schneider L."/>
            <person name="Shu S."/>
            <person name="Stevenson D.W."/>
            <person name="Thummler F."/>
            <person name="Tillich M."/>
            <person name="Villarreal Aguilar J.C."/>
            <person name="Widiez T."/>
            <person name="Wong G.K."/>
            <person name="Wymore A."/>
            <person name="Zhang Y."/>
            <person name="Zimmer A.D."/>
            <person name="Quatrano R.S."/>
            <person name="Mayer K.F.X."/>
            <person name="Goodstein D."/>
            <person name="Casacuberta J.M."/>
            <person name="Vandepoele K."/>
            <person name="Reski R."/>
            <person name="Cuming A.C."/>
            <person name="Tuskan G.A."/>
            <person name="Maumus F."/>
            <person name="Salse J."/>
            <person name="Schmutz J."/>
            <person name="Rensing S.A."/>
        </authorList>
    </citation>
    <scope>NUCLEOTIDE SEQUENCE [LARGE SCALE GENOMIC DNA]</scope>
    <source>
        <strain evidence="8 9">cv. Gransden 2004</strain>
    </source>
</reference>
<dbReference type="GO" id="GO:0005886">
    <property type="term" value="C:plasma membrane"/>
    <property type="evidence" value="ECO:0000318"/>
    <property type="project" value="GO_Central"/>
</dbReference>
<organism evidence="7">
    <name type="scientific">Physcomitrium patens</name>
    <name type="common">Spreading-leaved earth moss</name>
    <name type="synonym">Physcomitrella patens</name>
    <dbReference type="NCBI Taxonomy" id="3218"/>
    <lineage>
        <taxon>Eukaryota</taxon>
        <taxon>Viridiplantae</taxon>
        <taxon>Streptophyta</taxon>
        <taxon>Embryophyta</taxon>
        <taxon>Bryophyta</taxon>
        <taxon>Bryophytina</taxon>
        <taxon>Bryopsida</taxon>
        <taxon>Funariidae</taxon>
        <taxon>Funariales</taxon>
        <taxon>Funariaceae</taxon>
        <taxon>Physcomitrium</taxon>
    </lineage>
</organism>
<keyword evidence="2" id="KW-0813">Transport</keyword>
<proteinExistence type="inferred from homology"/>
<dbReference type="Gramene" id="Pp3c17_14090V3.1">
    <property type="protein sequence ID" value="Pp3c17_14090V3.1"/>
    <property type="gene ID" value="Pp3c17_14090"/>
</dbReference>
<keyword evidence="5" id="KW-0812">Transmembrane</keyword>
<dbReference type="eggNOG" id="KOG0810">
    <property type="taxonomic scope" value="Eukaryota"/>
</dbReference>
<dbReference type="PaxDb" id="3218-PP1S98_68V6.1"/>
<dbReference type="GO" id="GO:0006886">
    <property type="term" value="P:intracellular protein transport"/>
    <property type="evidence" value="ECO:0000318"/>
    <property type="project" value="GO_Central"/>
</dbReference>
<dbReference type="GO" id="GO:0006906">
    <property type="term" value="P:vesicle fusion"/>
    <property type="evidence" value="ECO:0000318"/>
    <property type="project" value="GO_Central"/>
</dbReference>
<dbReference type="EMBL" id="ABEU02000017">
    <property type="protein sequence ID" value="PNR36214.1"/>
    <property type="molecule type" value="Genomic_DNA"/>
</dbReference>
<sequence length="319" mass="36176">MNNFLNNPLGKAKNYVDLKKDARRGDIEMGDTAGSGGESEVDMTQFFEEVGVIKSEMDKIKQLLEKVKAANEESRIVHKAQAMKALRSRMDADIAQVTKIAKSIKLKLEDLDRANAANRRVRGCEEGTPTDRTRTSITGTLRKKLKDLMGEFQTLRQKMMEEYKETVERRYYTVTGEHADDDTIEHIIETGNSETFLQKAIQEQGRGQVLETIKEIQERHDAVKDIERNLIELHSIFMDMATLVEAQGEQLNNIESHVNKASSFIDRGTQQLKIAKDHQRNTRKWMCIGIALVIILILIILLPILKSVGAFDRSAPPPK</sequence>
<dbReference type="GO" id="GO:0048278">
    <property type="term" value="P:vesicle docking"/>
    <property type="evidence" value="ECO:0000318"/>
    <property type="project" value="GO_Central"/>
</dbReference>
<dbReference type="Gene3D" id="1.20.58.70">
    <property type="match status" value="1"/>
</dbReference>
<dbReference type="InterPro" id="IPR000727">
    <property type="entry name" value="T_SNARE_dom"/>
</dbReference>
<dbReference type="PANTHER" id="PTHR19957:SF416">
    <property type="entry name" value="T-SNARE COILED-COIL HOMOLOGY DOMAIN-CONTAINING PROTEIN"/>
    <property type="match status" value="1"/>
</dbReference>
<keyword evidence="5" id="KW-0472">Membrane</keyword>
<keyword evidence="9" id="KW-1185">Reference proteome</keyword>
<evidence type="ECO:0000256" key="1">
    <source>
        <dbReference type="ARBA" id="ARBA00009063"/>
    </source>
</evidence>
<protein>
    <recommendedName>
        <fullName evidence="6">t-SNARE coiled-coil homology domain-containing protein</fullName>
    </recommendedName>
</protein>
<evidence type="ECO:0000256" key="4">
    <source>
        <dbReference type="RuleBase" id="RU003858"/>
    </source>
</evidence>
<dbReference type="PROSITE" id="PS00914">
    <property type="entry name" value="SYNTAXIN"/>
    <property type="match status" value="1"/>
</dbReference>
<keyword evidence="3" id="KW-0653">Protein transport</keyword>
<dbReference type="Proteomes" id="UP000006727">
    <property type="component" value="Chromosome 17"/>
</dbReference>
<evidence type="ECO:0000313" key="9">
    <source>
        <dbReference type="Proteomes" id="UP000006727"/>
    </source>
</evidence>
<evidence type="ECO:0000256" key="2">
    <source>
        <dbReference type="ARBA" id="ARBA00022448"/>
    </source>
</evidence>
<evidence type="ECO:0000259" key="6">
    <source>
        <dbReference type="PROSITE" id="PS50192"/>
    </source>
</evidence>
<dbReference type="Pfam" id="PF00804">
    <property type="entry name" value="Syntaxin"/>
    <property type="match status" value="1"/>
</dbReference>
<evidence type="ECO:0000256" key="5">
    <source>
        <dbReference type="SAM" id="Phobius"/>
    </source>
</evidence>
<dbReference type="Gramene" id="Pp3c17_14090V3.2">
    <property type="protein sequence ID" value="Pp3c17_14090V3.2"/>
    <property type="gene ID" value="Pp3c17_14090"/>
</dbReference>
<dbReference type="FunCoup" id="A9SNS7">
    <property type="interactions" value="1526"/>
</dbReference>
<feature type="transmembrane region" description="Helical" evidence="5">
    <location>
        <begin position="285"/>
        <end position="305"/>
    </location>
</feature>
<dbReference type="CDD" id="cd00179">
    <property type="entry name" value="SynN"/>
    <property type="match status" value="1"/>
</dbReference>
<dbReference type="PROSITE" id="PS50192">
    <property type="entry name" value="T_SNARE"/>
    <property type="match status" value="1"/>
</dbReference>
<feature type="domain" description="T-SNARE coiled-coil homology" evidence="6">
    <location>
        <begin position="213"/>
        <end position="275"/>
    </location>
</feature>
<dbReference type="GO" id="GO:0005484">
    <property type="term" value="F:SNAP receptor activity"/>
    <property type="evidence" value="ECO:0000318"/>
    <property type="project" value="GO_Central"/>
</dbReference>
<dbReference type="RefSeq" id="XP_024400715.1">
    <property type="nucleotide sequence ID" value="XM_024544947.2"/>
</dbReference>
<dbReference type="InterPro" id="IPR006012">
    <property type="entry name" value="Syntaxin/epimorphin_CS"/>
</dbReference>
<dbReference type="InterPro" id="IPR006011">
    <property type="entry name" value="Syntaxin_N"/>
</dbReference>
<dbReference type="GO" id="GO:0006887">
    <property type="term" value="P:exocytosis"/>
    <property type="evidence" value="ECO:0000318"/>
    <property type="project" value="GO_Central"/>
</dbReference>
<keyword evidence="5" id="KW-1133">Transmembrane helix</keyword>
<dbReference type="SMART" id="SM00397">
    <property type="entry name" value="t_SNARE"/>
    <property type="match status" value="1"/>
</dbReference>
<dbReference type="FunFam" id="1.20.58.70:FF:000003">
    <property type="entry name" value="Qa-SNARE, Sso1/Syntaxin1-type, SYP12A-group"/>
    <property type="match status" value="1"/>
</dbReference>
<dbReference type="AlphaFoldDB" id="A9SNS7"/>
<reference evidence="7 9" key="1">
    <citation type="journal article" date="2008" name="Science">
        <title>The Physcomitrella genome reveals evolutionary insights into the conquest of land by plants.</title>
        <authorList>
            <person name="Rensing S."/>
            <person name="Lang D."/>
            <person name="Zimmer A."/>
            <person name="Terry A."/>
            <person name="Salamov A."/>
            <person name="Shapiro H."/>
            <person name="Nishiyama T."/>
            <person name="Perroud P.-F."/>
            <person name="Lindquist E."/>
            <person name="Kamisugi Y."/>
            <person name="Tanahashi T."/>
            <person name="Sakakibara K."/>
            <person name="Fujita T."/>
            <person name="Oishi K."/>
            <person name="Shin-I T."/>
            <person name="Kuroki Y."/>
            <person name="Toyoda A."/>
            <person name="Suzuki Y."/>
            <person name="Hashimoto A."/>
            <person name="Yamaguchi K."/>
            <person name="Sugano A."/>
            <person name="Kohara Y."/>
            <person name="Fujiyama A."/>
            <person name="Anterola A."/>
            <person name="Aoki S."/>
            <person name="Ashton N."/>
            <person name="Barbazuk W.B."/>
            <person name="Barker E."/>
            <person name="Bennetzen J."/>
            <person name="Bezanilla M."/>
            <person name="Blankenship R."/>
            <person name="Cho S.H."/>
            <person name="Dutcher S."/>
            <person name="Estelle M."/>
            <person name="Fawcett J.A."/>
            <person name="Gundlach H."/>
            <person name="Hanada K."/>
            <person name="Heyl A."/>
            <person name="Hicks K.A."/>
            <person name="Hugh J."/>
            <person name="Lohr M."/>
            <person name="Mayer K."/>
            <person name="Melkozernov A."/>
            <person name="Murata T."/>
            <person name="Nelson D."/>
            <person name="Pils B."/>
            <person name="Prigge M."/>
            <person name="Reiss B."/>
            <person name="Renner T."/>
            <person name="Rombauts S."/>
            <person name="Rushton P."/>
            <person name="Sanderfoot A."/>
            <person name="Schween G."/>
            <person name="Shiu S.-H."/>
            <person name="Stueber K."/>
            <person name="Theodoulou F.L."/>
            <person name="Tu H."/>
            <person name="Van de Peer Y."/>
            <person name="Verrier P.J."/>
            <person name="Waters E."/>
            <person name="Wood A."/>
            <person name="Yang L."/>
            <person name="Cove D."/>
            <person name="Cuming A."/>
            <person name="Hasebe M."/>
            <person name="Lucas S."/>
            <person name="Mishler D.B."/>
            <person name="Reski R."/>
            <person name="Grigoriev I."/>
            <person name="Quatrano R.S."/>
            <person name="Boore J.L."/>
        </authorList>
    </citation>
    <scope>NUCLEOTIDE SEQUENCE [LARGE SCALE GENOMIC DNA]</scope>
    <source>
        <strain evidence="8 9">cv. Gransden 2004</strain>
    </source>
</reference>
<dbReference type="OrthoDB" id="10255013at2759"/>
<dbReference type="GO" id="GO:0012505">
    <property type="term" value="C:endomembrane system"/>
    <property type="evidence" value="ECO:0000318"/>
    <property type="project" value="GO_Central"/>
</dbReference>
<evidence type="ECO:0000313" key="8">
    <source>
        <dbReference type="EnsemblPlants" id="Pp3c17_14090V3.1"/>
    </source>
</evidence>
<accession>A9SNS7</accession>
<dbReference type="OMA" id="NTIEPKK"/>
<evidence type="ECO:0000256" key="3">
    <source>
        <dbReference type="ARBA" id="ARBA00022927"/>
    </source>
</evidence>
<dbReference type="EnsemblPlants" id="Pp3c17_14090V3.1">
    <property type="protein sequence ID" value="Pp3c17_14090V3.1"/>
    <property type="gene ID" value="Pp3c17_14090"/>
</dbReference>
<dbReference type="CDD" id="cd15848">
    <property type="entry name" value="SNARE_syntaxin1-like"/>
    <property type="match status" value="1"/>
</dbReference>
<dbReference type="SMART" id="SM00503">
    <property type="entry name" value="SynN"/>
    <property type="match status" value="1"/>
</dbReference>
<dbReference type="InterPro" id="IPR045242">
    <property type="entry name" value="Syntaxin"/>
</dbReference>
<dbReference type="Pfam" id="PF05739">
    <property type="entry name" value="SNARE"/>
    <property type="match status" value="1"/>
</dbReference>
<dbReference type="GO" id="GO:0031201">
    <property type="term" value="C:SNARE complex"/>
    <property type="evidence" value="ECO:0000318"/>
    <property type="project" value="GO_Central"/>
</dbReference>
<dbReference type="KEGG" id="ppp:112294480"/>
<dbReference type="HOGENOM" id="CLU_042423_1_1_1"/>
<dbReference type="GeneID" id="112294480"/>
<reference evidence="8" key="3">
    <citation type="submission" date="2020-12" db="UniProtKB">
        <authorList>
            <consortium name="EnsemblPlants"/>
        </authorList>
    </citation>
    <scope>IDENTIFICATION</scope>
</reference>
<dbReference type="InterPro" id="IPR010989">
    <property type="entry name" value="SNARE"/>
</dbReference>
<dbReference type="SUPFAM" id="SSF47661">
    <property type="entry name" value="t-snare proteins"/>
    <property type="match status" value="1"/>
</dbReference>
<comment type="similarity">
    <text evidence="1 4">Belongs to the syntaxin family.</text>
</comment>
<dbReference type="Gene3D" id="1.20.5.110">
    <property type="match status" value="1"/>
</dbReference>
<dbReference type="FunFam" id="1.20.5.110:FF:000008">
    <property type="entry name" value="Syntaxin 132"/>
    <property type="match status" value="1"/>
</dbReference>